<dbReference type="PRINTS" id="PR00081">
    <property type="entry name" value="GDHRDH"/>
</dbReference>
<evidence type="ECO:0000313" key="5">
    <source>
        <dbReference type="Proteomes" id="UP000008983"/>
    </source>
</evidence>
<name>G0QZX6_ICHMU</name>
<dbReference type="AlphaFoldDB" id="G0QZX6"/>
<dbReference type="SUPFAM" id="SSF51735">
    <property type="entry name" value="NAD(P)-binding Rossmann-fold domains"/>
    <property type="match status" value="1"/>
</dbReference>
<organism evidence="4 5">
    <name type="scientific">Ichthyophthirius multifiliis</name>
    <name type="common">White spot disease agent</name>
    <name type="synonym">Ich</name>
    <dbReference type="NCBI Taxonomy" id="5932"/>
    <lineage>
        <taxon>Eukaryota</taxon>
        <taxon>Sar</taxon>
        <taxon>Alveolata</taxon>
        <taxon>Ciliophora</taxon>
        <taxon>Intramacronucleata</taxon>
        <taxon>Oligohymenophorea</taxon>
        <taxon>Hymenostomatida</taxon>
        <taxon>Ophryoglenina</taxon>
        <taxon>Ichthyophthirius</taxon>
    </lineage>
</organism>
<comment type="similarity">
    <text evidence="1">Belongs to the short-chain dehydrogenases/reductases (SDR) family.</text>
</comment>
<accession>G0QZX6</accession>
<sequence length="223" mass="26040">MQNHFSQFSQEFDIFELDISIDESVKSFMNKIQEKYKYIDVLINNAGVVDRRPTNSNIANFTFQTNFLKTVELTENIFHNMLSNDGKILLISSILGQLEHQTLEGRKILENQNITKDYLFQLAEDYIKNSDFPQKLIFYQQSYHTSKAFLNAYGRFILTKQLKNQQSLYIIHPGWVKTDMGGQQAEITLDEACPYICDIACEFPFNRSVLNGKLIYKNKEIDF</sequence>
<evidence type="ECO:0000256" key="3">
    <source>
        <dbReference type="ARBA" id="ARBA00023002"/>
    </source>
</evidence>
<dbReference type="STRING" id="857967.G0QZX6"/>
<protein>
    <submittedName>
        <fullName evidence="4">Short chain dehydrogenase reductase family protein, putative</fullName>
        <ecNumber evidence="4">1.1.1.197</ecNumber>
    </submittedName>
</protein>
<dbReference type="OMA" id="LNAYGRY"/>
<keyword evidence="2" id="KW-0521">NADP</keyword>
<dbReference type="InterPro" id="IPR036291">
    <property type="entry name" value="NAD(P)-bd_dom_sf"/>
</dbReference>
<keyword evidence="5" id="KW-1185">Reference proteome</keyword>
<dbReference type="Proteomes" id="UP000008983">
    <property type="component" value="Unassembled WGS sequence"/>
</dbReference>
<evidence type="ECO:0000256" key="2">
    <source>
        <dbReference type="ARBA" id="ARBA00022857"/>
    </source>
</evidence>
<evidence type="ECO:0000256" key="1">
    <source>
        <dbReference type="ARBA" id="ARBA00006484"/>
    </source>
</evidence>
<dbReference type="InterPro" id="IPR002347">
    <property type="entry name" value="SDR_fam"/>
</dbReference>
<dbReference type="RefSeq" id="XP_004030474.1">
    <property type="nucleotide sequence ID" value="XM_004030426.1"/>
</dbReference>
<gene>
    <name evidence="4" type="ORF">IMG5_160370</name>
</gene>
<dbReference type="PANTHER" id="PTHR43963:SF6">
    <property type="entry name" value="CHAIN DEHYDROGENASE FAMILY PROTEIN, PUTATIVE (AFU_ORTHOLOGUE AFUA_3G15350)-RELATED"/>
    <property type="match status" value="1"/>
</dbReference>
<keyword evidence="3 4" id="KW-0560">Oxidoreductase</keyword>
<dbReference type="EMBL" id="GL984171">
    <property type="protein sequence ID" value="EGR29238.1"/>
    <property type="molecule type" value="Genomic_DNA"/>
</dbReference>
<dbReference type="GeneID" id="14905331"/>
<proteinExistence type="inferred from homology"/>
<reference evidence="4 5" key="1">
    <citation type="submission" date="2011-07" db="EMBL/GenBank/DDBJ databases">
        <authorList>
            <person name="Coyne R."/>
            <person name="Brami D."/>
            <person name="Johnson J."/>
            <person name="Hostetler J."/>
            <person name="Hannick L."/>
            <person name="Clark T."/>
            <person name="Cassidy-Hanley D."/>
            <person name="Inman J."/>
        </authorList>
    </citation>
    <scope>NUCLEOTIDE SEQUENCE [LARGE SCALE GENOMIC DNA]</scope>
    <source>
        <strain evidence="4 5">G5</strain>
    </source>
</reference>
<dbReference type="InParanoid" id="G0QZX6"/>
<dbReference type="PANTHER" id="PTHR43963">
    <property type="entry name" value="CARBONYL REDUCTASE 1-RELATED"/>
    <property type="match status" value="1"/>
</dbReference>
<dbReference type="eggNOG" id="KOG1208">
    <property type="taxonomic scope" value="Eukaryota"/>
</dbReference>
<dbReference type="GO" id="GO:0047021">
    <property type="term" value="F:15-hydroxyprostaglandin dehydrogenase (NADP+) activity"/>
    <property type="evidence" value="ECO:0007669"/>
    <property type="project" value="UniProtKB-EC"/>
</dbReference>
<dbReference type="OrthoDB" id="1933717at2759"/>
<evidence type="ECO:0000313" key="4">
    <source>
        <dbReference type="EMBL" id="EGR29238.1"/>
    </source>
</evidence>
<dbReference type="EC" id="1.1.1.197" evidence="4"/>
<dbReference type="Pfam" id="PF00106">
    <property type="entry name" value="adh_short"/>
    <property type="match status" value="1"/>
</dbReference>
<dbReference type="Gene3D" id="3.40.50.720">
    <property type="entry name" value="NAD(P)-binding Rossmann-like Domain"/>
    <property type="match status" value="1"/>
</dbReference>